<protein>
    <submittedName>
        <fullName evidence="2">Diamine N-acetyltransferase</fullName>
    </submittedName>
</protein>
<evidence type="ECO:0000313" key="2">
    <source>
        <dbReference type="EMBL" id="SEG05629.1"/>
    </source>
</evidence>
<reference evidence="3" key="1">
    <citation type="submission" date="2016-10" db="EMBL/GenBank/DDBJ databases">
        <authorList>
            <person name="Varghese N."/>
            <person name="Submissions S."/>
        </authorList>
    </citation>
    <scope>NUCLEOTIDE SEQUENCE [LARGE SCALE GENOMIC DNA]</scope>
    <source>
        <strain evidence="3">CGMCC 1.9230</strain>
    </source>
</reference>
<dbReference type="OrthoDB" id="893030at2"/>
<dbReference type="EMBL" id="FNVP01000005">
    <property type="protein sequence ID" value="SEG05629.1"/>
    <property type="molecule type" value="Genomic_DNA"/>
</dbReference>
<dbReference type="RefSeq" id="WP_103999690.1">
    <property type="nucleotide sequence ID" value="NZ_FNVP01000005.1"/>
</dbReference>
<sequence length="183" mass="20899">MITLKGENIYIRALEPNDLEFIYAIENDQSIWEVSNTHTPYSRFLVKQYLENAHQDIYEAKQLRLAICQDQDFPALGLIDLFDFDPKNNRAGVGIVIQGNENRNHNIGSEALELLIQYAFHHLNLHQLYANIGTENVASNALFTKFGFQSIGIKKDWNLVNGVYKDEAIFQLINSHTSVSELA</sequence>
<keyword evidence="2" id="KW-0808">Transferase</keyword>
<evidence type="ECO:0000259" key="1">
    <source>
        <dbReference type="PROSITE" id="PS51186"/>
    </source>
</evidence>
<dbReference type="Pfam" id="PF13302">
    <property type="entry name" value="Acetyltransf_3"/>
    <property type="match status" value="1"/>
</dbReference>
<dbReference type="PANTHER" id="PTHR43415:SF3">
    <property type="entry name" value="GNAT-FAMILY ACETYLTRANSFERASE"/>
    <property type="match status" value="1"/>
</dbReference>
<keyword evidence="3" id="KW-1185">Reference proteome</keyword>
<dbReference type="InterPro" id="IPR016181">
    <property type="entry name" value="Acyl_CoA_acyltransferase"/>
</dbReference>
<feature type="domain" description="N-acetyltransferase" evidence="1">
    <location>
        <begin position="9"/>
        <end position="169"/>
    </location>
</feature>
<dbReference type="SUPFAM" id="SSF55729">
    <property type="entry name" value="Acyl-CoA N-acyltransferases (Nat)"/>
    <property type="match status" value="1"/>
</dbReference>
<name>A0A1H5X139_9FLAO</name>
<dbReference type="InterPro" id="IPR000182">
    <property type="entry name" value="GNAT_dom"/>
</dbReference>
<dbReference type="Gene3D" id="3.40.630.30">
    <property type="match status" value="1"/>
</dbReference>
<dbReference type="Proteomes" id="UP000236737">
    <property type="component" value="Unassembled WGS sequence"/>
</dbReference>
<gene>
    <name evidence="2" type="ORF">SAMN04488130_105149</name>
</gene>
<organism evidence="2 3">
    <name type="scientific">Flavobacterium urumqiense</name>
    <dbReference type="NCBI Taxonomy" id="935224"/>
    <lineage>
        <taxon>Bacteria</taxon>
        <taxon>Pseudomonadati</taxon>
        <taxon>Bacteroidota</taxon>
        <taxon>Flavobacteriia</taxon>
        <taxon>Flavobacteriales</taxon>
        <taxon>Flavobacteriaceae</taxon>
        <taxon>Flavobacterium</taxon>
    </lineage>
</organism>
<dbReference type="PROSITE" id="PS51186">
    <property type="entry name" value="GNAT"/>
    <property type="match status" value="1"/>
</dbReference>
<dbReference type="PANTHER" id="PTHR43415">
    <property type="entry name" value="SPERMIDINE N(1)-ACETYLTRANSFERASE"/>
    <property type="match status" value="1"/>
</dbReference>
<dbReference type="GO" id="GO:0016747">
    <property type="term" value="F:acyltransferase activity, transferring groups other than amino-acyl groups"/>
    <property type="evidence" value="ECO:0007669"/>
    <property type="project" value="InterPro"/>
</dbReference>
<proteinExistence type="predicted"/>
<accession>A0A1H5X139</accession>
<evidence type="ECO:0000313" key="3">
    <source>
        <dbReference type="Proteomes" id="UP000236737"/>
    </source>
</evidence>
<dbReference type="AlphaFoldDB" id="A0A1H5X139"/>